<evidence type="ECO:0000313" key="3">
    <source>
        <dbReference type="EMBL" id="BAY98400.1"/>
    </source>
</evidence>
<proteinExistence type="predicted"/>
<keyword evidence="4" id="KW-1185">Reference proteome</keyword>
<dbReference type="InterPro" id="IPR027417">
    <property type="entry name" value="P-loop_NTPase"/>
</dbReference>
<dbReference type="AlphaFoldDB" id="A0A1Z4MY86"/>
<dbReference type="Pfam" id="PF09378">
    <property type="entry name" value="HAS-barrel"/>
    <property type="match status" value="1"/>
</dbReference>
<protein>
    <recommendedName>
        <fullName evidence="5">Helicase HerA central domain-containing protein</fullName>
    </recommendedName>
</protein>
<accession>A0A1Z4MY86</accession>
<dbReference type="EMBL" id="AP018248">
    <property type="protein sequence ID" value="BAY98400.1"/>
    <property type="molecule type" value="Genomic_DNA"/>
</dbReference>
<evidence type="ECO:0008006" key="5">
    <source>
        <dbReference type="Google" id="ProtNLM"/>
    </source>
</evidence>
<feature type="domain" description="Helicase HerA central" evidence="1">
    <location>
        <begin position="173"/>
        <end position="408"/>
    </location>
</feature>
<reference evidence="3 4" key="1">
    <citation type="submission" date="2017-06" db="EMBL/GenBank/DDBJ databases">
        <title>Genome sequencing of cyanobaciteial culture collection at National Institute for Environmental Studies (NIES).</title>
        <authorList>
            <person name="Hirose Y."/>
            <person name="Shimura Y."/>
            <person name="Fujisawa T."/>
            <person name="Nakamura Y."/>
            <person name="Kawachi M."/>
        </authorList>
    </citation>
    <scope>NUCLEOTIDE SEQUENCE [LARGE SCALE GENOMIC DNA]</scope>
    <source>
        <strain evidence="3 4">NIES-37</strain>
    </source>
</reference>
<dbReference type="InterPro" id="IPR002789">
    <property type="entry name" value="HerA_central"/>
</dbReference>
<dbReference type="RefSeq" id="WP_096575775.1">
    <property type="nucleotide sequence ID" value="NZ_CAWNJS010000001.1"/>
</dbReference>
<dbReference type="SUPFAM" id="SSF52540">
    <property type="entry name" value="P-loop containing nucleoside triphosphate hydrolases"/>
    <property type="match status" value="1"/>
</dbReference>
<evidence type="ECO:0000313" key="4">
    <source>
        <dbReference type="Proteomes" id="UP000218785"/>
    </source>
</evidence>
<evidence type="ECO:0000259" key="1">
    <source>
        <dbReference type="Pfam" id="PF01935"/>
    </source>
</evidence>
<sequence>MNSGQPLGSVTQGSLTGGLEVRLHPDISVEDMRVGKFLVVQGMRSRFFCMLTDVALGTANARIIADPPNWEDTFLREVLAGSGTYGTINLAPMLMFTPEEVEESFSPTNGKSANPFTPSMTGLASFQPQTSTTMELLPVKTIPSHFSQVYEASEEDFRRVFGWEDDTQRKNFSIGKPLDMDVPVCIDLDRFVERSNGVFGKSGTGKSFLTRLVLAGIVRKNAAVNLIFDMHSEYGWQAVCEGKQYSTVKGLKQLFPGKVEVYTLDPESTKRRGVRDAQELYLSYEQIEVEDVKLCSRDLGLSEAALDNANILYAEYGKAWILQLLNMTNEEIKMFCEEKRGHQGSIMSLQRKLLRLDNLKYMRAACPQNYINQILRSLEAGKHVVVEFGSQSDMLSYMLVTNMITRRIHSHYVSKAERFLHSGNVSDRPTQLVITIEEAHRFLDPAIVQSTIFGTIAREMRKYFVTLLVVDQRPSGIDNEVMSQIGTRITALLNDEKDIDAIFTGVSGAGSLRSVLAKLDSKQQALILGHAVPMPVVVRTRPYDATFYAEIGDPAWEEKPDEELFAAAELARADLGF</sequence>
<organism evidence="3 4">
    <name type="scientific">Tolypothrix tenuis PCC 7101</name>
    <dbReference type="NCBI Taxonomy" id="231146"/>
    <lineage>
        <taxon>Bacteria</taxon>
        <taxon>Bacillati</taxon>
        <taxon>Cyanobacteriota</taxon>
        <taxon>Cyanophyceae</taxon>
        <taxon>Nostocales</taxon>
        <taxon>Tolypothrichaceae</taxon>
        <taxon>Tolypothrix</taxon>
    </lineage>
</organism>
<evidence type="ECO:0000259" key="2">
    <source>
        <dbReference type="Pfam" id="PF09378"/>
    </source>
</evidence>
<dbReference type="PANTHER" id="PTHR42957:SF1">
    <property type="entry name" value="HELICASE MJ1565-RELATED"/>
    <property type="match status" value="1"/>
</dbReference>
<dbReference type="InterPro" id="IPR008571">
    <property type="entry name" value="HerA-like"/>
</dbReference>
<gene>
    <name evidence="3" type="ORF">NIES37_23500</name>
</gene>
<dbReference type="InterPro" id="IPR018538">
    <property type="entry name" value="HerA_barrel_dom"/>
</dbReference>
<dbReference type="Proteomes" id="UP000218785">
    <property type="component" value="Chromosome"/>
</dbReference>
<dbReference type="Gene3D" id="3.40.50.300">
    <property type="entry name" value="P-loop containing nucleotide triphosphate hydrolases"/>
    <property type="match status" value="2"/>
</dbReference>
<dbReference type="Pfam" id="PF01935">
    <property type="entry name" value="DUF87"/>
    <property type="match status" value="1"/>
</dbReference>
<dbReference type="PANTHER" id="PTHR42957">
    <property type="entry name" value="HELICASE MJ1565-RELATED"/>
    <property type="match status" value="1"/>
</dbReference>
<dbReference type="KEGG" id="ttq:NIES37_23500"/>
<feature type="domain" description="Helicase HerA barrel" evidence="2">
    <location>
        <begin position="8"/>
        <end position="93"/>
    </location>
</feature>
<name>A0A1Z4MY86_9CYAN</name>